<dbReference type="OrthoDB" id="3562068at2759"/>
<dbReference type="Proteomes" id="UP000037035">
    <property type="component" value="Unassembled WGS sequence"/>
</dbReference>
<dbReference type="EMBL" id="LAVV01011660">
    <property type="protein sequence ID" value="KNZ47512.1"/>
    <property type="molecule type" value="Genomic_DNA"/>
</dbReference>
<dbReference type="AlphaFoldDB" id="A0A0L6UGY3"/>
<organism evidence="1 2">
    <name type="scientific">Puccinia sorghi</name>
    <dbReference type="NCBI Taxonomy" id="27349"/>
    <lineage>
        <taxon>Eukaryota</taxon>
        <taxon>Fungi</taxon>
        <taxon>Dikarya</taxon>
        <taxon>Basidiomycota</taxon>
        <taxon>Pucciniomycotina</taxon>
        <taxon>Pucciniomycetes</taxon>
        <taxon>Pucciniales</taxon>
        <taxon>Pucciniaceae</taxon>
        <taxon>Puccinia</taxon>
    </lineage>
</organism>
<protein>
    <recommendedName>
        <fullName evidence="3">Reverse transcriptase Ty1/copia-type domain-containing protein</fullName>
    </recommendedName>
</protein>
<name>A0A0L6UGY3_9BASI</name>
<comment type="caution">
    <text evidence="1">The sequence shown here is derived from an EMBL/GenBank/DDBJ whole genome shotgun (WGS) entry which is preliminary data.</text>
</comment>
<keyword evidence="2" id="KW-1185">Reference proteome</keyword>
<gene>
    <name evidence="1" type="ORF">VP01_6347g1</name>
</gene>
<evidence type="ECO:0008006" key="3">
    <source>
        <dbReference type="Google" id="ProtNLM"/>
    </source>
</evidence>
<accession>A0A0L6UGY3</accession>
<dbReference type="VEuPathDB" id="FungiDB:VP01_6347g1"/>
<sequence>MKISVIPYYGELLIEDRLTHQEPTSHPVAEGETNDYDKVVKEEDVDLEHSNDFHSAEEDSLADDDDVAELLVPESEPPVGRILRERTLQVKPLTYSHFSEDPTTFRQAVNSENSSGWQKAIDAELDNIENHDVWIDYFEKPNQHLNSTWVFKTKPATASSAEKLKARLCIQGFMHTYGKDCFKTFSRGKFPSLLALLEKNSFIFFHVDDLIVVGQRDVFEKLFLSQFPNSTAHSWDTLLDMNLVVHNDSIELSHPGFTRRTSSSASNQNAASIA</sequence>
<reference evidence="1 2" key="1">
    <citation type="submission" date="2015-08" db="EMBL/GenBank/DDBJ databases">
        <title>Next Generation Sequencing and Analysis of the Genome of Puccinia sorghi L Schw, the Causal Agent of Maize Common Rust.</title>
        <authorList>
            <person name="Rochi L."/>
            <person name="Burguener G."/>
            <person name="Darino M."/>
            <person name="Turjanski A."/>
            <person name="Kreff E."/>
            <person name="Dieguez M.J."/>
            <person name="Sacco F."/>
        </authorList>
    </citation>
    <scope>NUCLEOTIDE SEQUENCE [LARGE SCALE GENOMIC DNA]</scope>
    <source>
        <strain evidence="1 2">RO10H11247</strain>
    </source>
</reference>
<evidence type="ECO:0000313" key="1">
    <source>
        <dbReference type="EMBL" id="KNZ47512.1"/>
    </source>
</evidence>
<evidence type="ECO:0000313" key="2">
    <source>
        <dbReference type="Proteomes" id="UP000037035"/>
    </source>
</evidence>
<proteinExistence type="predicted"/>